<reference evidence="1" key="1">
    <citation type="submission" date="2020-03" db="EMBL/GenBank/DDBJ databases">
        <title>A high-quality chromosome-level genome assembly of a woody plant with both climbing and erect habits, Rhamnella rubrinervis.</title>
        <authorList>
            <person name="Lu Z."/>
            <person name="Yang Y."/>
            <person name="Zhu X."/>
            <person name="Sun Y."/>
        </authorList>
    </citation>
    <scope>NUCLEOTIDE SEQUENCE</scope>
    <source>
        <strain evidence="1">BYM</strain>
        <tissue evidence="1">Leaf</tissue>
    </source>
</reference>
<gene>
    <name evidence="1" type="ORF">FNV43_RR01701</name>
</gene>
<proteinExistence type="predicted"/>
<dbReference type="EMBL" id="VOIH02000001">
    <property type="protein sequence ID" value="KAF3457044.1"/>
    <property type="molecule type" value="Genomic_DNA"/>
</dbReference>
<sequence length="108" mass="12302">MRKMVKFGVAPNLFEGYLKLAYDSDYVSSYDGTVHFLANFSSLKKMSLSVGEEEIIFSRNVRNTCSPPLPNLKYLKLKIPDNELKRKSELDSVSWCAPSLETLEIYGK</sequence>
<dbReference type="AlphaFoldDB" id="A0A8K0HRG1"/>
<comment type="caution">
    <text evidence="1">The sequence shown here is derived from an EMBL/GenBank/DDBJ whole genome shotgun (WGS) entry which is preliminary data.</text>
</comment>
<keyword evidence="2" id="KW-1185">Reference proteome</keyword>
<dbReference type="Proteomes" id="UP000796880">
    <property type="component" value="Unassembled WGS sequence"/>
</dbReference>
<name>A0A8K0HRG1_9ROSA</name>
<accession>A0A8K0HRG1</accession>
<organism evidence="1 2">
    <name type="scientific">Rhamnella rubrinervis</name>
    <dbReference type="NCBI Taxonomy" id="2594499"/>
    <lineage>
        <taxon>Eukaryota</taxon>
        <taxon>Viridiplantae</taxon>
        <taxon>Streptophyta</taxon>
        <taxon>Embryophyta</taxon>
        <taxon>Tracheophyta</taxon>
        <taxon>Spermatophyta</taxon>
        <taxon>Magnoliopsida</taxon>
        <taxon>eudicotyledons</taxon>
        <taxon>Gunneridae</taxon>
        <taxon>Pentapetalae</taxon>
        <taxon>rosids</taxon>
        <taxon>fabids</taxon>
        <taxon>Rosales</taxon>
        <taxon>Rhamnaceae</taxon>
        <taxon>rhamnoid group</taxon>
        <taxon>Rhamneae</taxon>
        <taxon>Rhamnella</taxon>
    </lineage>
</organism>
<evidence type="ECO:0000313" key="1">
    <source>
        <dbReference type="EMBL" id="KAF3457044.1"/>
    </source>
</evidence>
<protein>
    <submittedName>
        <fullName evidence="1">Uncharacterized protein</fullName>
    </submittedName>
</protein>
<evidence type="ECO:0000313" key="2">
    <source>
        <dbReference type="Proteomes" id="UP000796880"/>
    </source>
</evidence>